<dbReference type="EMBL" id="KL198149">
    <property type="protein sequence ID" value="KDQ06205.1"/>
    <property type="molecule type" value="Genomic_DNA"/>
</dbReference>
<organism evidence="1 2">
    <name type="scientific">Botryobasidium botryosum (strain FD-172 SS1)</name>
    <dbReference type="NCBI Taxonomy" id="930990"/>
    <lineage>
        <taxon>Eukaryota</taxon>
        <taxon>Fungi</taxon>
        <taxon>Dikarya</taxon>
        <taxon>Basidiomycota</taxon>
        <taxon>Agaricomycotina</taxon>
        <taxon>Agaricomycetes</taxon>
        <taxon>Cantharellales</taxon>
        <taxon>Botryobasidiaceae</taxon>
        <taxon>Botryobasidium</taxon>
    </lineage>
</organism>
<keyword evidence="2" id="KW-1185">Reference proteome</keyword>
<evidence type="ECO:0000313" key="1">
    <source>
        <dbReference type="EMBL" id="KDQ06205.1"/>
    </source>
</evidence>
<protein>
    <submittedName>
        <fullName evidence="1">Uncharacterized protein</fullName>
    </submittedName>
</protein>
<evidence type="ECO:0000313" key="2">
    <source>
        <dbReference type="Proteomes" id="UP000027195"/>
    </source>
</evidence>
<gene>
    <name evidence="1" type="ORF">BOTBODRAFT_60728</name>
</gene>
<reference evidence="2" key="1">
    <citation type="journal article" date="2014" name="Proc. Natl. Acad. Sci. U.S.A.">
        <title>Extensive sampling of basidiomycete genomes demonstrates inadequacy of the white-rot/brown-rot paradigm for wood decay fungi.</title>
        <authorList>
            <person name="Riley R."/>
            <person name="Salamov A.A."/>
            <person name="Brown D.W."/>
            <person name="Nagy L.G."/>
            <person name="Floudas D."/>
            <person name="Held B.W."/>
            <person name="Levasseur A."/>
            <person name="Lombard V."/>
            <person name="Morin E."/>
            <person name="Otillar R."/>
            <person name="Lindquist E.A."/>
            <person name="Sun H."/>
            <person name="LaButti K.M."/>
            <person name="Schmutz J."/>
            <person name="Jabbour D."/>
            <person name="Luo H."/>
            <person name="Baker S.E."/>
            <person name="Pisabarro A.G."/>
            <person name="Walton J.D."/>
            <person name="Blanchette R.A."/>
            <person name="Henrissat B."/>
            <person name="Martin F."/>
            <person name="Cullen D."/>
            <person name="Hibbett D.S."/>
            <person name="Grigoriev I.V."/>
        </authorList>
    </citation>
    <scope>NUCLEOTIDE SEQUENCE [LARGE SCALE GENOMIC DNA]</scope>
    <source>
        <strain evidence="2">FD-172 SS1</strain>
    </source>
</reference>
<dbReference type="Proteomes" id="UP000027195">
    <property type="component" value="Unassembled WGS sequence"/>
</dbReference>
<accession>A0A067LVB4</accession>
<dbReference type="InParanoid" id="A0A067LVB4"/>
<dbReference type="HOGENOM" id="CLU_1948482_0_0_1"/>
<name>A0A067LVB4_BOTB1</name>
<proteinExistence type="predicted"/>
<dbReference type="AlphaFoldDB" id="A0A067LVB4"/>
<sequence>MVRDHFMCDTELAASNRKMVLQELPVNTKFVDAEEYRLALLPWSTALLALSTGTPSSAHFSSTRKLFPCILVLSPPFSRHRLMHMAAIPSAHIIAGMVNTCAIYVHVVRLAMDCTGAVTLGADGRISGT</sequence>